<accession>A0A1H5PKE0</accession>
<dbReference type="STRING" id="561176.SAMN04488561_4627"/>
<sequence>MALQRGHRFPVEFGEAFPRGLVLVGEIEPDLEYQSQEERARGKEQRQLMDEVTGLRQWRATVTDPDEQKAKRASFEVIFTAEVQPAPLPDEVLPGMRPVELVGLTASPKVMGQGEFKFLGYEYRATGVKAPGSGEAPRPAGRSEGSAQEPVKAGEKKVG</sequence>
<keyword evidence="3" id="KW-1185">Reference proteome</keyword>
<evidence type="ECO:0000313" key="3">
    <source>
        <dbReference type="Proteomes" id="UP000181980"/>
    </source>
</evidence>
<dbReference type="AlphaFoldDB" id="A0A1H5PKE0"/>
<organism evidence="2 3">
    <name type="scientific">Jiangella alba</name>
    <dbReference type="NCBI Taxonomy" id="561176"/>
    <lineage>
        <taxon>Bacteria</taxon>
        <taxon>Bacillati</taxon>
        <taxon>Actinomycetota</taxon>
        <taxon>Actinomycetes</taxon>
        <taxon>Jiangellales</taxon>
        <taxon>Jiangellaceae</taxon>
        <taxon>Jiangella</taxon>
    </lineage>
</organism>
<gene>
    <name evidence="2" type="ORF">SAMN04488561_4627</name>
</gene>
<dbReference type="EMBL" id="FNUC01000004">
    <property type="protein sequence ID" value="SEF14402.1"/>
    <property type="molecule type" value="Genomic_DNA"/>
</dbReference>
<evidence type="ECO:0000256" key="1">
    <source>
        <dbReference type="SAM" id="MobiDB-lite"/>
    </source>
</evidence>
<dbReference type="Proteomes" id="UP000181980">
    <property type="component" value="Unassembled WGS sequence"/>
</dbReference>
<dbReference type="RefSeq" id="WP_069109456.1">
    <property type="nucleotide sequence ID" value="NZ_FNUC01000004.1"/>
</dbReference>
<proteinExistence type="predicted"/>
<protein>
    <submittedName>
        <fullName evidence="2">Uncharacterized protein</fullName>
    </submittedName>
</protein>
<dbReference type="OrthoDB" id="3689685at2"/>
<evidence type="ECO:0000313" key="2">
    <source>
        <dbReference type="EMBL" id="SEF14402.1"/>
    </source>
</evidence>
<name>A0A1H5PKE0_9ACTN</name>
<feature type="region of interest" description="Disordered" evidence="1">
    <location>
        <begin position="127"/>
        <end position="159"/>
    </location>
</feature>
<reference evidence="3" key="1">
    <citation type="submission" date="2016-10" db="EMBL/GenBank/DDBJ databases">
        <authorList>
            <person name="Varghese N."/>
            <person name="Submissions S."/>
        </authorList>
    </citation>
    <scope>NUCLEOTIDE SEQUENCE [LARGE SCALE GENOMIC DNA]</scope>
    <source>
        <strain evidence="3">DSM 45237</strain>
    </source>
</reference>